<dbReference type="GO" id="GO:0004386">
    <property type="term" value="F:helicase activity"/>
    <property type="evidence" value="ECO:0007669"/>
    <property type="project" value="UniProtKB-KW"/>
</dbReference>
<comment type="caution">
    <text evidence="3">The sequence shown here is derived from an EMBL/GenBank/DDBJ whole genome shotgun (WGS) entry which is preliminary data.</text>
</comment>
<feature type="non-terminal residue" evidence="3">
    <location>
        <position position="137"/>
    </location>
</feature>
<protein>
    <submittedName>
        <fullName evidence="3">ATP-dependent helicase</fullName>
    </submittedName>
</protein>
<reference evidence="3 4" key="1">
    <citation type="submission" date="2023-05" db="EMBL/GenBank/DDBJ databases">
        <authorList>
            <person name="Gao F."/>
        </authorList>
    </citation>
    <scope>NUCLEOTIDE SEQUENCE [LARGE SCALE GENOMIC DNA]</scope>
    <source>
        <strain evidence="3 4">MIMF12</strain>
    </source>
</reference>
<dbReference type="Proteomes" id="UP001302059">
    <property type="component" value="Unassembled WGS sequence"/>
</dbReference>
<name>A0ABT7JLX2_9DEIO</name>
<dbReference type="EMBL" id="JASNGB010000234">
    <property type="protein sequence ID" value="MDL2345587.1"/>
    <property type="molecule type" value="Genomic_DNA"/>
</dbReference>
<feature type="signal peptide" evidence="2">
    <location>
        <begin position="1"/>
        <end position="21"/>
    </location>
</feature>
<accession>A0ABT7JLX2</accession>
<feature type="compositionally biased region" description="Basic and acidic residues" evidence="1">
    <location>
        <begin position="90"/>
        <end position="101"/>
    </location>
</feature>
<keyword evidence="3" id="KW-0067">ATP-binding</keyword>
<feature type="region of interest" description="Disordered" evidence="1">
    <location>
        <begin position="90"/>
        <end position="137"/>
    </location>
</feature>
<keyword evidence="3" id="KW-0347">Helicase</keyword>
<evidence type="ECO:0000256" key="2">
    <source>
        <dbReference type="SAM" id="SignalP"/>
    </source>
</evidence>
<feature type="chain" id="PRO_5045486933" evidence="2">
    <location>
        <begin position="22"/>
        <end position="137"/>
    </location>
</feature>
<sequence length="137" mass="14324">MRLERVPPAFFALSTVSAALALNVRAVTGVELTRTPHGYTGRSEVKERGQVYRQQFLLNADGIYTGGECGCGKKGCVHLARALLSPPLERALEASGREEVPHSGPVPAPARPTPDAGPDDGAASGGEALPLATPLRQ</sequence>
<keyword evidence="3" id="KW-0547">Nucleotide-binding</keyword>
<gene>
    <name evidence="3" type="ORF">QOL99_15730</name>
</gene>
<evidence type="ECO:0000256" key="1">
    <source>
        <dbReference type="SAM" id="MobiDB-lite"/>
    </source>
</evidence>
<keyword evidence="2" id="KW-0732">Signal</keyword>
<proteinExistence type="predicted"/>
<organism evidence="3 4">
    <name type="scientific">Deinococcus rhizophilus</name>
    <dbReference type="NCBI Taxonomy" id="3049544"/>
    <lineage>
        <taxon>Bacteria</taxon>
        <taxon>Thermotogati</taxon>
        <taxon>Deinococcota</taxon>
        <taxon>Deinococci</taxon>
        <taxon>Deinococcales</taxon>
        <taxon>Deinococcaceae</taxon>
        <taxon>Deinococcus</taxon>
    </lineage>
</organism>
<evidence type="ECO:0000313" key="3">
    <source>
        <dbReference type="EMBL" id="MDL2345587.1"/>
    </source>
</evidence>
<keyword evidence="4" id="KW-1185">Reference proteome</keyword>
<feature type="compositionally biased region" description="Low complexity" evidence="1">
    <location>
        <begin position="113"/>
        <end position="126"/>
    </location>
</feature>
<keyword evidence="3" id="KW-0378">Hydrolase</keyword>
<evidence type="ECO:0000313" key="4">
    <source>
        <dbReference type="Proteomes" id="UP001302059"/>
    </source>
</evidence>